<name>A0ABV6MBW9_9ACTN</name>
<organism evidence="2 3">
    <name type="scientific">Phytohabitans kaempferiae</name>
    <dbReference type="NCBI Taxonomy" id="1620943"/>
    <lineage>
        <taxon>Bacteria</taxon>
        <taxon>Bacillati</taxon>
        <taxon>Actinomycetota</taxon>
        <taxon>Actinomycetes</taxon>
        <taxon>Micromonosporales</taxon>
        <taxon>Micromonosporaceae</taxon>
    </lineage>
</organism>
<reference evidence="2 3" key="1">
    <citation type="submission" date="2024-09" db="EMBL/GenBank/DDBJ databases">
        <authorList>
            <person name="Sun Q."/>
            <person name="Mori K."/>
        </authorList>
    </citation>
    <scope>NUCLEOTIDE SEQUENCE [LARGE SCALE GENOMIC DNA]</scope>
    <source>
        <strain evidence="2 3">TBRC 3947</strain>
    </source>
</reference>
<dbReference type="EMBL" id="JBHLUH010000063">
    <property type="protein sequence ID" value="MFC0531989.1"/>
    <property type="molecule type" value="Genomic_DNA"/>
</dbReference>
<evidence type="ECO:0000313" key="2">
    <source>
        <dbReference type="EMBL" id="MFC0531989.1"/>
    </source>
</evidence>
<gene>
    <name evidence="2" type="ORF">ACFFIA_30495</name>
</gene>
<evidence type="ECO:0000313" key="3">
    <source>
        <dbReference type="Proteomes" id="UP001589867"/>
    </source>
</evidence>
<keyword evidence="1" id="KW-0472">Membrane</keyword>
<protein>
    <recommendedName>
        <fullName evidence="4">ABC-2 type transporter domain-containing protein</fullName>
    </recommendedName>
</protein>
<dbReference type="RefSeq" id="WP_377257410.1">
    <property type="nucleotide sequence ID" value="NZ_JBHLUH010000063.1"/>
</dbReference>
<feature type="transmembrane region" description="Helical" evidence="1">
    <location>
        <begin position="50"/>
        <end position="69"/>
    </location>
</feature>
<comment type="caution">
    <text evidence="2">The sequence shown here is derived from an EMBL/GenBank/DDBJ whole genome shotgun (WGS) entry which is preliminary data.</text>
</comment>
<evidence type="ECO:0000256" key="1">
    <source>
        <dbReference type="SAM" id="Phobius"/>
    </source>
</evidence>
<keyword evidence="1" id="KW-1133">Transmembrane helix</keyword>
<evidence type="ECO:0008006" key="4">
    <source>
        <dbReference type="Google" id="ProtNLM"/>
    </source>
</evidence>
<accession>A0ABV6MBW9</accession>
<sequence length="74" mass="8129">MPASRKGLGNIPAIRSVTQYLPDQTGWVIMHLAGPQDDPRWARDYGPCTGLGLLALWMAASLLGGWLVLRRRDA</sequence>
<keyword evidence="1" id="KW-0812">Transmembrane</keyword>
<keyword evidence="3" id="KW-1185">Reference proteome</keyword>
<proteinExistence type="predicted"/>
<dbReference type="Proteomes" id="UP001589867">
    <property type="component" value="Unassembled WGS sequence"/>
</dbReference>